<feature type="region of interest" description="Disordered" evidence="1">
    <location>
        <begin position="425"/>
        <end position="482"/>
    </location>
</feature>
<name>A0A1M2VAZ8_TRAPU</name>
<keyword evidence="3" id="KW-1185">Reference proteome</keyword>
<sequence>MQLTFSPALGEQTFLKAAPLASGRPATPQSILFRATFDSRESFLKAQANGVRVELWSDVPAEDRSRGQWGASQFKTLEPGNAETETEETSTFLPRAAEEEDLPENTLFVHLRVPLSNSIDARFWFTYRLVHPSGEIQWLGEFGRNGELVIEKGLPGVDLREGWNIAEDGTYRTHAFPGERVLGHLTDPEAWVCWSWNPSRCVESMYRSWVVRRSHLLLSLPTFTHVHGGCEGLAMVLSPQSYAREPNVPRPLVFVASHSATLKITEQGKIILHSSSPFARVSFSVLEHSGDLLKGVAALCNGEVSAFDDDSAVIACRPPDAELPLHLIVLPMSDKLGEHSVMSLRSRNLPKETAEWDGLVLSSTDLRSVQTVHGLLARKDHLVLVGSPGYELIAAPIHNVPVNGHIAHVALLTPYKDAAVRVDGPVAHTLPTPPPSPPLSNAPTPTGEASQPKTPSPAPPASPRVSQGRRSEAARRRRPTSSALIPYQSPHLIRRYLHMIINVVFWFWSMFVRSLAVRVVGESTTRQISGLIGLALLKTAPPATPKSPPGERLEERAPTSDELHGAADSDAVDTSSEKLDETHVSAVAAPAPQYATEVPHRDVQEVESPPHGILSVTLSPRHSEGPIVLLQATDTIKELRATVNRETVSPTSAGAWGDGTRLFGFAGLEAGGQLDLILEL</sequence>
<accession>A0A1M2VAZ8</accession>
<dbReference type="OrthoDB" id="3178019at2759"/>
<evidence type="ECO:0000313" key="3">
    <source>
        <dbReference type="Proteomes" id="UP000184267"/>
    </source>
</evidence>
<reference evidence="2 3" key="1">
    <citation type="submission" date="2016-10" db="EMBL/GenBank/DDBJ databases">
        <title>Genome sequence of the basidiomycete white-rot fungus Trametes pubescens.</title>
        <authorList>
            <person name="Makela M.R."/>
            <person name="Granchi Z."/>
            <person name="Peng M."/>
            <person name="De Vries R.P."/>
            <person name="Grigoriev I."/>
            <person name="Riley R."/>
            <person name="Hilden K."/>
        </authorList>
    </citation>
    <scope>NUCLEOTIDE SEQUENCE [LARGE SCALE GENOMIC DNA]</scope>
    <source>
        <strain evidence="2 3">FBCC735</strain>
    </source>
</reference>
<dbReference type="Proteomes" id="UP000184267">
    <property type="component" value="Unassembled WGS sequence"/>
</dbReference>
<feature type="compositionally biased region" description="Low complexity" evidence="1">
    <location>
        <begin position="441"/>
        <end position="453"/>
    </location>
</feature>
<evidence type="ECO:0000256" key="1">
    <source>
        <dbReference type="SAM" id="MobiDB-lite"/>
    </source>
</evidence>
<dbReference type="EMBL" id="MNAD01001519">
    <property type="protein sequence ID" value="OJT04798.1"/>
    <property type="molecule type" value="Genomic_DNA"/>
</dbReference>
<dbReference type="OMA" id="PHLIRRY"/>
<evidence type="ECO:0000313" key="2">
    <source>
        <dbReference type="EMBL" id="OJT04798.1"/>
    </source>
</evidence>
<feature type="region of interest" description="Disordered" evidence="1">
    <location>
        <begin position="67"/>
        <end position="91"/>
    </location>
</feature>
<protein>
    <submittedName>
        <fullName evidence="2">Uncharacterized protein</fullName>
    </submittedName>
</protein>
<organism evidence="2 3">
    <name type="scientific">Trametes pubescens</name>
    <name type="common">White-rot fungus</name>
    <dbReference type="NCBI Taxonomy" id="154538"/>
    <lineage>
        <taxon>Eukaryota</taxon>
        <taxon>Fungi</taxon>
        <taxon>Dikarya</taxon>
        <taxon>Basidiomycota</taxon>
        <taxon>Agaricomycotina</taxon>
        <taxon>Agaricomycetes</taxon>
        <taxon>Polyporales</taxon>
        <taxon>Polyporaceae</taxon>
        <taxon>Trametes</taxon>
    </lineage>
</organism>
<feature type="compositionally biased region" description="Basic and acidic residues" evidence="1">
    <location>
        <begin position="549"/>
        <end position="567"/>
    </location>
</feature>
<comment type="caution">
    <text evidence="2">The sequence shown here is derived from an EMBL/GenBank/DDBJ whole genome shotgun (WGS) entry which is preliminary data.</text>
</comment>
<dbReference type="AlphaFoldDB" id="A0A1M2VAZ8"/>
<feature type="compositionally biased region" description="Pro residues" evidence="1">
    <location>
        <begin position="431"/>
        <end position="440"/>
    </location>
</feature>
<proteinExistence type="predicted"/>
<gene>
    <name evidence="2" type="ORF">TRAPUB_4592</name>
</gene>
<feature type="region of interest" description="Disordered" evidence="1">
    <location>
        <begin position="539"/>
        <end position="581"/>
    </location>
</feature>
<feature type="region of interest" description="Disordered" evidence="1">
    <location>
        <begin position="588"/>
        <end position="607"/>
    </location>
</feature>